<dbReference type="EMBL" id="DS231620">
    <property type="protein sequence ID" value="EDU49572.1"/>
    <property type="molecule type" value="Genomic_DNA"/>
</dbReference>
<dbReference type="HOGENOM" id="CLU_2961925_0_0_1"/>
<dbReference type="AlphaFoldDB" id="B2W9J4"/>
<reference evidence="2" key="1">
    <citation type="journal article" date="2013" name="G3 (Bethesda)">
        <title>Comparative genomics of a plant-pathogenic fungus, Pyrenophora tritici-repentis, reveals transduplication and the impact of repeat elements on pathogenicity and population divergence.</title>
        <authorList>
            <person name="Manning V.A."/>
            <person name="Pandelova I."/>
            <person name="Dhillon B."/>
            <person name="Wilhelm L.J."/>
            <person name="Goodwin S.B."/>
            <person name="Berlin A.M."/>
            <person name="Figueroa M."/>
            <person name="Freitag M."/>
            <person name="Hane J.K."/>
            <person name="Henrissat B."/>
            <person name="Holman W.H."/>
            <person name="Kodira C.D."/>
            <person name="Martin J."/>
            <person name="Oliver R.P."/>
            <person name="Robbertse B."/>
            <person name="Schackwitz W."/>
            <person name="Schwartz D.C."/>
            <person name="Spatafora J.W."/>
            <person name="Turgeon B.G."/>
            <person name="Yandava C."/>
            <person name="Young S."/>
            <person name="Zhou S."/>
            <person name="Zeng Q."/>
            <person name="Grigoriev I.V."/>
            <person name="Ma L.-J."/>
            <person name="Ciuffetti L.M."/>
        </authorList>
    </citation>
    <scope>NUCLEOTIDE SEQUENCE [LARGE SCALE GENOMIC DNA]</scope>
    <source>
        <strain evidence="2">Pt-1C-BFP</strain>
    </source>
</reference>
<accession>B2W9J4</accession>
<evidence type="ECO:0000313" key="1">
    <source>
        <dbReference type="EMBL" id="EDU49572.1"/>
    </source>
</evidence>
<proteinExistence type="predicted"/>
<gene>
    <name evidence="1" type="ORF">PTRG_06652</name>
</gene>
<protein>
    <submittedName>
        <fullName evidence="1">Uncharacterized protein</fullName>
    </submittedName>
</protein>
<dbReference type="InParanoid" id="B2W9J4"/>
<sequence length="59" mass="6753">MVLAVLAQRSPRIPRWLTREEYSSVAPFLRLSDGRAHDDAGLCEGSHYDLREHDMIRTG</sequence>
<organism evidence="1 2">
    <name type="scientific">Pyrenophora tritici-repentis (strain Pt-1C-BFP)</name>
    <name type="common">Wheat tan spot fungus</name>
    <name type="synonym">Drechslera tritici-repentis</name>
    <dbReference type="NCBI Taxonomy" id="426418"/>
    <lineage>
        <taxon>Eukaryota</taxon>
        <taxon>Fungi</taxon>
        <taxon>Dikarya</taxon>
        <taxon>Ascomycota</taxon>
        <taxon>Pezizomycotina</taxon>
        <taxon>Dothideomycetes</taxon>
        <taxon>Pleosporomycetidae</taxon>
        <taxon>Pleosporales</taxon>
        <taxon>Pleosporineae</taxon>
        <taxon>Pleosporaceae</taxon>
        <taxon>Pyrenophora</taxon>
    </lineage>
</organism>
<name>B2W9J4_PYRTR</name>
<evidence type="ECO:0000313" key="2">
    <source>
        <dbReference type="Proteomes" id="UP000001471"/>
    </source>
</evidence>
<dbReference type="Proteomes" id="UP000001471">
    <property type="component" value="Unassembled WGS sequence"/>
</dbReference>